<keyword evidence="6" id="KW-0206">Cytoskeleton</keyword>
<sequence length="739" mass="85498">MFNFSRNFVAAVSDICTLCRCVACGISETSSRETTIFLSYLHSSLGQLYTFLVEKNIVHFALQNNIVKQEVLSSKQEHAISRVTKASAETPPRRVLRSTSRTKATATVSTVTRPHVGHDEAISPLKTRQKTTATTTRKEKEVRAVAGASHTRLQRVVHQHVVTTPCKPQFKSAVIRAVQHQEFARDASPKRPTGATPSNAKASRTPRATRTGSTAKHKIEEQMAKEKIEQNLENAARTREEQCRERAERIRKEREEKALKARQVRKQLETAEKLKAEALKRKEERDERRLEEIRLKSPARSKASSRVVSPARVPKMVANHHPRSPTKVLFPSTPGRVPSKIARVVGASGETSREPTMNTPSRQSRRKPFPCRMARLDSDGSTSDSPSEKRAIHLHTDCEERALLQNKEEGVEERLNEKGEGPRMKLNDQEHLSMENLKMEIDVIVSSEEDLRSNPRYEEQGDCMMEFEDQRKMFEDEEEREREGAFIQEQLRRERLEAEHRKEEEMRLERERKEEERRLEEEQKRMLMEEQKRLMEEQQRRLMEEQQRRLMEEQKRRLQEEQKLREEAEAKNRERQLAEEEEEAKRRLNVSSCAELHNRHFDNVSFDVSSAYDKSSSRHSSYEMTPDKKHAPATENDYNIEDLSSGDETDQEDAPRKKVPSWAEGLQFRRTIERQNRKIRSGEFDPDAYFGEIMAPDLGLIFGSTKVYPRRGSSGIWESPIGKPRPGVGAFQLRLNNKY</sequence>
<feature type="region of interest" description="Disordered" evidence="8">
    <location>
        <begin position="408"/>
        <end position="430"/>
    </location>
</feature>
<dbReference type="Pfam" id="PF03941">
    <property type="entry name" value="INCENP_ARK-bind"/>
    <property type="match status" value="1"/>
</dbReference>
<comment type="similarity">
    <text evidence="3">Belongs to the INCENP family.</text>
</comment>
<dbReference type="Gene3D" id="6.10.250.2990">
    <property type="match status" value="1"/>
</dbReference>
<feature type="domain" description="Inner centromere protein ARK-binding" evidence="9">
    <location>
        <begin position="642"/>
        <end position="702"/>
    </location>
</feature>
<dbReference type="PANTHER" id="PTHR13142">
    <property type="entry name" value="INNER CENTROMERE PROTEIN"/>
    <property type="match status" value="1"/>
</dbReference>
<feature type="region of interest" description="Disordered" evidence="8">
    <location>
        <begin position="615"/>
        <end position="660"/>
    </location>
</feature>
<comment type="subcellular location">
    <subcellularLocation>
        <location evidence="2">Cytoplasm</location>
        <location evidence="2">Cytoskeleton</location>
        <location evidence="2">Spindle</location>
    </subcellularLocation>
    <subcellularLocation>
        <location evidence="1">Nucleus</location>
    </subcellularLocation>
</comment>
<dbReference type="GO" id="GO:0030496">
    <property type="term" value="C:midbody"/>
    <property type="evidence" value="ECO:0007669"/>
    <property type="project" value="TreeGrafter"/>
</dbReference>
<evidence type="ECO:0000256" key="5">
    <source>
        <dbReference type="ARBA" id="ARBA00022829"/>
    </source>
</evidence>
<reference evidence="10 11" key="1">
    <citation type="submission" date="2014-10" db="EMBL/GenBank/DDBJ databases">
        <title>Draft genome of the hookworm Ancylostoma caninum.</title>
        <authorList>
            <person name="Mitreva M."/>
        </authorList>
    </citation>
    <scope>NUCLEOTIDE SEQUENCE [LARGE SCALE GENOMIC DNA]</scope>
    <source>
        <strain evidence="10 11">Baltimore</strain>
    </source>
</reference>
<feature type="compositionally biased region" description="Polar residues" evidence="8">
    <location>
        <begin position="97"/>
        <end position="108"/>
    </location>
</feature>
<dbReference type="STRING" id="29170.A0A368G568"/>
<dbReference type="GO" id="GO:0032133">
    <property type="term" value="C:chromosome passenger complex"/>
    <property type="evidence" value="ECO:0007669"/>
    <property type="project" value="TreeGrafter"/>
</dbReference>
<dbReference type="GO" id="GO:1990385">
    <property type="term" value="C:meiotic spindle midzone"/>
    <property type="evidence" value="ECO:0007669"/>
    <property type="project" value="TreeGrafter"/>
</dbReference>
<evidence type="ECO:0000313" key="10">
    <source>
        <dbReference type="EMBL" id="RCN39594.1"/>
    </source>
</evidence>
<evidence type="ECO:0000256" key="3">
    <source>
        <dbReference type="ARBA" id="ARBA00010042"/>
    </source>
</evidence>
<dbReference type="GO" id="GO:0005634">
    <property type="term" value="C:nucleus"/>
    <property type="evidence" value="ECO:0007669"/>
    <property type="project" value="UniProtKB-SubCell"/>
</dbReference>
<organism evidence="10 11">
    <name type="scientific">Ancylostoma caninum</name>
    <name type="common">Dog hookworm</name>
    <dbReference type="NCBI Taxonomy" id="29170"/>
    <lineage>
        <taxon>Eukaryota</taxon>
        <taxon>Metazoa</taxon>
        <taxon>Ecdysozoa</taxon>
        <taxon>Nematoda</taxon>
        <taxon>Chromadorea</taxon>
        <taxon>Rhabditida</taxon>
        <taxon>Rhabditina</taxon>
        <taxon>Rhabditomorpha</taxon>
        <taxon>Strongyloidea</taxon>
        <taxon>Ancylostomatidae</taxon>
        <taxon>Ancylostomatinae</taxon>
        <taxon>Ancylostoma</taxon>
    </lineage>
</organism>
<dbReference type="Proteomes" id="UP000252519">
    <property type="component" value="Unassembled WGS sequence"/>
</dbReference>
<evidence type="ECO:0000256" key="1">
    <source>
        <dbReference type="ARBA" id="ARBA00004123"/>
    </source>
</evidence>
<evidence type="ECO:0000259" key="9">
    <source>
        <dbReference type="Pfam" id="PF03941"/>
    </source>
</evidence>
<feature type="region of interest" description="Disordered" evidence="8">
    <location>
        <begin position="182"/>
        <end position="221"/>
    </location>
</feature>
<gene>
    <name evidence="10" type="ORF">ANCCAN_14492</name>
</gene>
<protein>
    <submittedName>
        <fullName evidence="10">Inner centromere protein, ARK binding region</fullName>
    </submittedName>
</protein>
<name>A0A368G568_ANCCA</name>
<accession>A0A368G568</accession>
<dbReference type="GO" id="GO:0000281">
    <property type="term" value="P:mitotic cytokinesis"/>
    <property type="evidence" value="ECO:0007669"/>
    <property type="project" value="TreeGrafter"/>
</dbReference>
<feature type="region of interest" description="Disordered" evidence="8">
    <location>
        <begin position="294"/>
        <end position="390"/>
    </location>
</feature>
<dbReference type="PANTHER" id="PTHR13142:SF1">
    <property type="entry name" value="INNER CENTROMERE PROTEIN"/>
    <property type="match status" value="1"/>
</dbReference>
<feature type="compositionally biased region" description="Polar residues" evidence="8">
    <location>
        <begin position="195"/>
        <end position="214"/>
    </location>
</feature>
<dbReference type="GO" id="GO:0000776">
    <property type="term" value="C:kinetochore"/>
    <property type="evidence" value="ECO:0007669"/>
    <property type="project" value="TreeGrafter"/>
</dbReference>
<dbReference type="GO" id="GO:0051257">
    <property type="term" value="P:meiotic spindle midzone assembly"/>
    <property type="evidence" value="ECO:0007669"/>
    <property type="project" value="TreeGrafter"/>
</dbReference>
<comment type="caution">
    <text evidence="10">The sequence shown here is derived from an EMBL/GenBank/DDBJ whole genome shotgun (WGS) entry which is preliminary data.</text>
</comment>
<evidence type="ECO:0000256" key="4">
    <source>
        <dbReference type="ARBA" id="ARBA00022490"/>
    </source>
</evidence>
<dbReference type="GO" id="GO:0051310">
    <property type="term" value="P:metaphase chromosome alignment"/>
    <property type="evidence" value="ECO:0007669"/>
    <property type="project" value="TreeGrafter"/>
</dbReference>
<evidence type="ECO:0000256" key="8">
    <source>
        <dbReference type="SAM" id="MobiDB-lite"/>
    </source>
</evidence>
<keyword evidence="11" id="KW-1185">Reference proteome</keyword>
<dbReference type="AlphaFoldDB" id="A0A368G568"/>
<keyword evidence="7" id="KW-0539">Nucleus</keyword>
<evidence type="ECO:0000313" key="11">
    <source>
        <dbReference type="Proteomes" id="UP000252519"/>
    </source>
</evidence>
<proteinExistence type="inferred from homology"/>
<dbReference type="EMBL" id="JOJR01000330">
    <property type="protein sequence ID" value="RCN39594.1"/>
    <property type="molecule type" value="Genomic_DNA"/>
</dbReference>
<evidence type="ECO:0000256" key="6">
    <source>
        <dbReference type="ARBA" id="ARBA00023212"/>
    </source>
</evidence>
<dbReference type="InterPro" id="IPR005635">
    <property type="entry name" value="Inner_centromere_prot_ARK-bd"/>
</dbReference>
<keyword evidence="5" id="KW-0159">Chromosome partition</keyword>
<dbReference type="OrthoDB" id="6123at2759"/>
<feature type="region of interest" description="Disordered" evidence="8">
    <location>
        <begin position="494"/>
        <end position="589"/>
    </location>
</feature>
<keyword evidence="4" id="KW-0963">Cytoplasm</keyword>
<feature type="compositionally biased region" description="Basic and acidic residues" evidence="8">
    <location>
        <begin position="494"/>
        <end position="586"/>
    </location>
</feature>
<feature type="region of interest" description="Disordered" evidence="8">
    <location>
        <begin position="83"/>
        <end position="108"/>
    </location>
</feature>
<feature type="compositionally biased region" description="Acidic residues" evidence="8">
    <location>
        <begin position="638"/>
        <end position="652"/>
    </location>
</feature>
<evidence type="ECO:0000256" key="2">
    <source>
        <dbReference type="ARBA" id="ARBA00004186"/>
    </source>
</evidence>
<evidence type="ECO:0000256" key="7">
    <source>
        <dbReference type="ARBA" id="ARBA00023242"/>
    </source>
</evidence>